<dbReference type="EMBL" id="DVFK01000022">
    <property type="protein sequence ID" value="HIQ67219.1"/>
    <property type="molecule type" value="Genomic_DNA"/>
</dbReference>
<dbReference type="InterPro" id="IPR006287">
    <property type="entry name" value="DJ-1"/>
</dbReference>
<name>A0A9D1CME7_9FIRM</name>
<dbReference type="CDD" id="cd03135">
    <property type="entry name" value="GATase1_DJ-1"/>
    <property type="match status" value="1"/>
</dbReference>
<feature type="domain" description="DJ-1/PfpI" evidence="1">
    <location>
        <begin position="2"/>
        <end position="162"/>
    </location>
</feature>
<gene>
    <name evidence="2" type="ORF">IAB74_01745</name>
</gene>
<dbReference type="NCBIfam" id="TIGR01383">
    <property type="entry name" value="not_thiJ"/>
    <property type="match status" value="1"/>
</dbReference>
<accession>A0A9D1CME7</accession>
<evidence type="ECO:0000313" key="3">
    <source>
        <dbReference type="Proteomes" id="UP000886796"/>
    </source>
</evidence>
<dbReference type="PANTHER" id="PTHR48094:SF12">
    <property type="entry name" value="PARKINSON DISEASE PROTEIN 7 HOMOLOG"/>
    <property type="match status" value="1"/>
</dbReference>
<sequence length="182" mass="18985">MVYMLLGTGFEETEAIAPLDIMRRAGIPVLTVGINGKTVVSSHKVPVVADITLEEMDLTDMDMIVLPGGLGGVASIRGSQQAMDAIAFARDNDKWMAAICAGPTVLADLHITDGRQATCYPGCETGMGEAVMVSDVPCIRDGKVITGTSAGCAVPFGLALVEALKGKEAAKTVAEQIVIRHL</sequence>
<comment type="caution">
    <text evidence="2">The sequence shown here is derived from an EMBL/GenBank/DDBJ whole genome shotgun (WGS) entry which is preliminary data.</text>
</comment>
<reference evidence="2" key="1">
    <citation type="submission" date="2020-10" db="EMBL/GenBank/DDBJ databases">
        <authorList>
            <person name="Gilroy R."/>
        </authorList>
    </citation>
    <scope>NUCLEOTIDE SEQUENCE</scope>
    <source>
        <strain evidence="2">13361</strain>
    </source>
</reference>
<dbReference type="SUPFAM" id="SSF52317">
    <property type="entry name" value="Class I glutamine amidotransferase-like"/>
    <property type="match status" value="1"/>
</dbReference>
<dbReference type="PANTHER" id="PTHR48094">
    <property type="entry name" value="PROTEIN/NUCLEIC ACID DEGLYCASE DJ-1-RELATED"/>
    <property type="match status" value="1"/>
</dbReference>
<dbReference type="GO" id="GO:0005737">
    <property type="term" value="C:cytoplasm"/>
    <property type="evidence" value="ECO:0007669"/>
    <property type="project" value="TreeGrafter"/>
</dbReference>
<evidence type="ECO:0000313" key="2">
    <source>
        <dbReference type="EMBL" id="HIQ67219.1"/>
    </source>
</evidence>
<reference evidence="2" key="2">
    <citation type="journal article" date="2021" name="PeerJ">
        <title>Extensive microbial diversity within the chicken gut microbiome revealed by metagenomics and culture.</title>
        <authorList>
            <person name="Gilroy R."/>
            <person name="Ravi A."/>
            <person name="Getino M."/>
            <person name="Pursley I."/>
            <person name="Horton D.L."/>
            <person name="Alikhan N.F."/>
            <person name="Baker D."/>
            <person name="Gharbi K."/>
            <person name="Hall N."/>
            <person name="Watson M."/>
            <person name="Adriaenssens E.M."/>
            <person name="Foster-Nyarko E."/>
            <person name="Jarju S."/>
            <person name="Secka A."/>
            <person name="Antonio M."/>
            <person name="Oren A."/>
            <person name="Chaudhuri R.R."/>
            <person name="La Ragione R."/>
            <person name="Hildebrand F."/>
            <person name="Pallen M.J."/>
        </authorList>
    </citation>
    <scope>NUCLEOTIDE SEQUENCE</scope>
    <source>
        <strain evidence="2">13361</strain>
    </source>
</reference>
<dbReference type="InterPro" id="IPR029062">
    <property type="entry name" value="Class_I_gatase-like"/>
</dbReference>
<dbReference type="Gene3D" id="3.40.50.880">
    <property type="match status" value="1"/>
</dbReference>
<organism evidence="2 3">
    <name type="scientific">Candidatus Faecousia excrementigallinarum</name>
    <dbReference type="NCBI Taxonomy" id="2840806"/>
    <lineage>
        <taxon>Bacteria</taxon>
        <taxon>Bacillati</taxon>
        <taxon>Bacillota</taxon>
        <taxon>Clostridia</taxon>
        <taxon>Eubacteriales</taxon>
        <taxon>Oscillospiraceae</taxon>
        <taxon>Faecousia</taxon>
    </lineage>
</organism>
<dbReference type="Pfam" id="PF01965">
    <property type="entry name" value="DJ-1_PfpI"/>
    <property type="match status" value="1"/>
</dbReference>
<protein>
    <submittedName>
        <fullName evidence="2">DJ-1/PfpI family protein</fullName>
    </submittedName>
</protein>
<dbReference type="InterPro" id="IPR002818">
    <property type="entry name" value="DJ-1/PfpI"/>
</dbReference>
<dbReference type="Proteomes" id="UP000886796">
    <property type="component" value="Unassembled WGS sequence"/>
</dbReference>
<proteinExistence type="predicted"/>
<dbReference type="AlphaFoldDB" id="A0A9D1CME7"/>
<dbReference type="InterPro" id="IPR050325">
    <property type="entry name" value="Prot/Nucl_acid_deglycase"/>
</dbReference>
<evidence type="ECO:0000259" key="1">
    <source>
        <dbReference type="Pfam" id="PF01965"/>
    </source>
</evidence>